<keyword evidence="4 6" id="KW-0472">Membrane</keyword>
<evidence type="ECO:0000313" key="9">
    <source>
        <dbReference type="Proteomes" id="UP000034291"/>
    </source>
</evidence>
<feature type="domain" description="Major facilitator superfamily (MFS) profile" evidence="7">
    <location>
        <begin position="39"/>
        <end position="417"/>
    </location>
</feature>
<accession>A0A0F8VDC2</accession>
<evidence type="ECO:0000313" key="8">
    <source>
        <dbReference type="EMBL" id="KKK21096.1"/>
    </source>
</evidence>
<dbReference type="InterPro" id="IPR011701">
    <property type="entry name" value="MFS"/>
</dbReference>
<evidence type="ECO:0000259" key="7">
    <source>
        <dbReference type="PROSITE" id="PS50850"/>
    </source>
</evidence>
<feature type="transmembrane region" description="Helical" evidence="6">
    <location>
        <begin position="360"/>
        <end position="382"/>
    </location>
</feature>
<feature type="transmembrane region" description="Helical" evidence="6">
    <location>
        <begin position="160"/>
        <end position="179"/>
    </location>
</feature>
<feature type="transmembrane region" description="Helical" evidence="6">
    <location>
        <begin position="276"/>
        <end position="294"/>
    </location>
</feature>
<dbReference type="InterPro" id="IPR036259">
    <property type="entry name" value="MFS_trans_sf"/>
</dbReference>
<reference evidence="8 9" key="1">
    <citation type="submission" date="2015-02" db="EMBL/GenBank/DDBJ databases">
        <title>Draft Genome Sequences of Two Closely-Related Aflatoxigenic Aspergillus Species Obtained from the Cote d'Ivoire.</title>
        <authorList>
            <person name="Moore G.G."/>
            <person name="Beltz S.B."/>
            <person name="Mack B.M."/>
        </authorList>
    </citation>
    <scope>NUCLEOTIDE SEQUENCE [LARGE SCALE GENOMIC DNA]</scope>
    <source>
        <strain evidence="8 9">SRRC1468</strain>
    </source>
</reference>
<dbReference type="Pfam" id="PF07690">
    <property type="entry name" value="MFS_1"/>
    <property type="match status" value="1"/>
</dbReference>
<feature type="transmembrane region" description="Helical" evidence="6">
    <location>
        <begin position="394"/>
        <end position="413"/>
    </location>
</feature>
<comment type="caution">
    <text evidence="8">The sequence shown here is derived from an EMBL/GenBank/DDBJ whole genome shotgun (WGS) entry which is preliminary data.</text>
</comment>
<dbReference type="SUPFAM" id="SSF103473">
    <property type="entry name" value="MFS general substrate transporter"/>
    <property type="match status" value="1"/>
</dbReference>
<comment type="subcellular location">
    <subcellularLocation>
        <location evidence="1">Membrane</location>
        <topology evidence="1">Multi-pass membrane protein</topology>
    </subcellularLocation>
</comment>
<keyword evidence="2 6" id="KW-0812">Transmembrane</keyword>
<dbReference type="GO" id="GO:0022857">
    <property type="term" value="F:transmembrane transporter activity"/>
    <property type="evidence" value="ECO:0007669"/>
    <property type="project" value="InterPro"/>
</dbReference>
<dbReference type="InterPro" id="IPR020846">
    <property type="entry name" value="MFS_dom"/>
</dbReference>
<feature type="transmembrane region" description="Helical" evidence="6">
    <location>
        <begin position="306"/>
        <end position="325"/>
    </location>
</feature>
<dbReference type="AlphaFoldDB" id="A0A0F8VDC2"/>
<evidence type="ECO:0000256" key="6">
    <source>
        <dbReference type="SAM" id="Phobius"/>
    </source>
</evidence>
<feature type="transmembrane region" description="Helical" evidence="6">
    <location>
        <begin position="239"/>
        <end position="264"/>
    </location>
</feature>
<evidence type="ECO:0000256" key="1">
    <source>
        <dbReference type="ARBA" id="ARBA00004141"/>
    </source>
</evidence>
<feature type="transmembrane region" description="Helical" evidence="6">
    <location>
        <begin position="191"/>
        <end position="209"/>
    </location>
</feature>
<keyword evidence="9" id="KW-1185">Reference proteome</keyword>
<dbReference type="InterPro" id="IPR051788">
    <property type="entry name" value="MFS_Transporter"/>
</dbReference>
<dbReference type="PANTHER" id="PTHR23514">
    <property type="entry name" value="BYPASS OF STOP CODON PROTEIN 6"/>
    <property type="match status" value="1"/>
</dbReference>
<name>A0A0F8VDC2_9EURO</name>
<dbReference type="PANTHER" id="PTHR23514:SF15">
    <property type="entry name" value="TRANSPORTER, PUTATIVE (AFU_ORTHOLOGUE AFUA_8G05090)-RELATED"/>
    <property type="match status" value="1"/>
</dbReference>
<evidence type="ECO:0000256" key="3">
    <source>
        <dbReference type="ARBA" id="ARBA00022989"/>
    </source>
</evidence>
<feature type="transmembrane region" description="Helical" evidence="6">
    <location>
        <begin position="45"/>
        <end position="65"/>
    </location>
</feature>
<sequence>MDHQQQDDGDLERPTTSPPTNDSPAESRRQWDAREVIGKIATTNFAVFCVGFNDAALGVLIPYILPSYGIGLLQVSYIYLVNFVGLFLASLANIHVCSHLGTGGTLILGATIQCCGYALMACAPSFPVFLIAFFFSGAGVAFQEAQANSFAVTVRNSHRWLAILHAVYGAGTICAPLVANTVASRTPTWQFYYLITFALGLVNLSLLAWSFRDGLFQPNVVNAKDTAGRELRATLQHPAVWFLNGFFFLYVGAEISVGGWLVQFLVSVRHGDPEKVGYIASAFWAGFTLGRVTLADITHRFGERRMIFVYVTLALILQLMFWLIPNIIANAITVCLLGFFIGPFYPVGLYVLTKVVPEELHLGAIGFTASFGSAGSAAFPFLTGAVASRAGVQVLQPIMIALLLGVAFFWALVPRQERIMLT</sequence>
<dbReference type="FunFam" id="1.20.1250.20:FF:000555">
    <property type="entry name" value="MFS transporter, putative (AFU_orthologue AFUA_8G05090)"/>
    <property type="match status" value="1"/>
</dbReference>
<feature type="transmembrane region" description="Helical" evidence="6">
    <location>
        <begin position="77"/>
        <end position="96"/>
    </location>
</feature>
<gene>
    <name evidence="8" type="ORF">ARAM_004702</name>
</gene>
<evidence type="ECO:0000256" key="5">
    <source>
        <dbReference type="SAM" id="MobiDB-lite"/>
    </source>
</evidence>
<dbReference type="Gene3D" id="1.20.1250.20">
    <property type="entry name" value="MFS general substrate transporter like domains"/>
    <property type="match status" value="2"/>
</dbReference>
<evidence type="ECO:0000256" key="4">
    <source>
        <dbReference type="ARBA" id="ARBA00023136"/>
    </source>
</evidence>
<dbReference type="EMBL" id="JZBS01001861">
    <property type="protein sequence ID" value="KKK21096.1"/>
    <property type="molecule type" value="Genomic_DNA"/>
</dbReference>
<feature type="compositionally biased region" description="Polar residues" evidence="5">
    <location>
        <begin position="14"/>
        <end position="24"/>
    </location>
</feature>
<protein>
    <recommendedName>
        <fullName evidence="7">Major facilitator superfamily (MFS) profile domain-containing protein</fullName>
    </recommendedName>
</protein>
<feature type="transmembrane region" description="Helical" evidence="6">
    <location>
        <begin position="116"/>
        <end position="140"/>
    </location>
</feature>
<feature type="region of interest" description="Disordered" evidence="5">
    <location>
        <begin position="1"/>
        <end position="29"/>
    </location>
</feature>
<dbReference type="GO" id="GO:0016020">
    <property type="term" value="C:membrane"/>
    <property type="evidence" value="ECO:0007669"/>
    <property type="project" value="UniProtKB-SubCell"/>
</dbReference>
<dbReference type="OrthoDB" id="413079at2759"/>
<feature type="transmembrane region" description="Helical" evidence="6">
    <location>
        <begin position="331"/>
        <end position="353"/>
    </location>
</feature>
<dbReference type="Proteomes" id="UP000034291">
    <property type="component" value="Unassembled WGS sequence"/>
</dbReference>
<dbReference type="PROSITE" id="PS50850">
    <property type="entry name" value="MFS"/>
    <property type="match status" value="1"/>
</dbReference>
<organism evidence="8 9">
    <name type="scientific">Aspergillus rambellii</name>
    <dbReference type="NCBI Taxonomy" id="308745"/>
    <lineage>
        <taxon>Eukaryota</taxon>
        <taxon>Fungi</taxon>
        <taxon>Dikarya</taxon>
        <taxon>Ascomycota</taxon>
        <taxon>Pezizomycotina</taxon>
        <taxon>Eurotiomycetes</taxon>
        <taxon>Eurotiomycetidae</taxon>
        <taxon>Eurotiales</taxon>
        <taxon>Aspergillaceae</taxon>
        <taxon>Aspergillus</taxon>
        <taxon>Aspergillus subgen. Nidulantes</taxon>
    </lineage>
</organism>
<proteinExistence type="predicted"/>
<evidence type="ECO:0000256" key="2">
    <source>
        <dbReference type="ARBA" id="ARBA00022692"/>
    </source>
</evidence>
<keyword evidence="3 6" id="KW-1133">Transmembrane helix</keyword>